<dbReference type="PATRIC" id="fig|1678840.3.peg.2305"/>
<accession>A0A0S7BKX7</accession>
<dbReference type="AlphaFoldDB" id="A0A0S7BKX7"/>
<dbReference type="SUPFAM" id="SSF88659">
    <property type="entry name" value="Sigma3 and sigma4 domains of RNA polymerase sigma factors"/>
    <property type="match status" value="1"/>
</dbReference>
<dbReference type="Pfam" id="PF03118">
    <property type="entry name" value="RNA_pol_A_CTD"/>
    <property type="match status" value="1"/>
</dbReference>
<dbReference type="Gene3D" id="1.10.10.10">
    <property type="entry name" value="Winged helix-like DNA-binding domain superfamily/Winged helix DNA-binding domain"/>
    <property type="match status" value="1"/>
</dbReference>
<dbReference type="Proteomes" id="UP000053370">
    <property type="component" value="Unassembled WGS sequence"/>
</dbReference>
<dbReference type="InterPro" id="IPR007630">
    <property type="entry name" value="RNA_pol_sigma70_r4"/>
</dbReference>
<organism evidence="3">
    <name type="scientific">Flexilinea flocculi</name>
    <dbReference type="NCBI Taxonomy" id="1678840"/>
    <lineage>
        <taxon>Bacteria</taxon>
        <taxon>Bacillati</taxon>
        <taxon>Chloroflexota</taxon>
        <taxon>Anaerolineae</taxon>
        <taxon>Anaerolineales</taxon>
        <taxon>Anaerolineaceae</taxon>
        <taxon>Flexilinea</taxon>
    </lineage>
</organism>
<proteinExistence type="predicted"/>
<dbReference type="GO" id="GO:0003677">
    <property type="term" value="F:DNA binding"/>
    <property type="evidence" value="ECO:0007669"/>
    <property type="project" value="InterPro"/>
</dbReference>
<dbReference type="OrthoDB" id="3928741at2"/>
<protein>
    <submittedName>
        <fullName evidence="3">Bacterial RNA polymerase, alpha chain C terminal domain/Sigma-70, region 4</fullName>
    </submittedName>
</protein>
<evidence type="ECO:0000313" key="3">
    <source>
        <dbReference type="EMBL" id="GAP40938.1"/>
    </source>
</evidence>
<dbReference type="PRINTS" id="PR00046">
    <property type="entry name" value="SIGMA70FCT"/>
</dbReference>
<dbReference type="GO" id="GO:0003899">
    <property type="term" value="F:DNA-directed RNA polymerase activity"/>
    <property type="evidence" value="ECO:0007669"/>
    <property type="project" value="InterPro"/>
</dbReference>
<dbReference type="GO" id="GO:0006352">
    <property type="term" value="P:DNA-templated transcription initiation"/>
    <property type="evidence" value="ECO:0007669"/>
    <property type="project" value="InterPro"/>
</dbReference>
<dbReference type="Pfam" id="PF04545">
    <property type="entry name" value="Sigma70_r4"/>
    <property type="match status" value="1"/>
</dbReference>
<sequence>MASNENGKYMKNIGNRLPISGYFNNPEYSQFREYCADSNIFFIDELQPYDYVAFRSQYKVDNEFARVIRSKVEALKSNLPIPVSSTASPASILCDQEFESLSDHDEKPKPSWEQMVQVAADAHMKTPLDDLEIPTRIRHRLMSVGVTTIGKMLLMKPEELRSIGFLGTHSIDLILAVSENLVNQYNNQLGHNRGFSSNFNKVDEPTQNNTEEAVTSIEKQSNKHQFNENSTNKDIIALLAQVVCQDDIDLTLDALQLSARAHHRLEYAGINTVVKVLMASDDQLLGIKHLGNSLLQEIQDAKNRFLQDYIAQNPYWQEKLNGLHLEIEQHNQSIGTNANLRLSNHLRLYIEDILLGNLQQENEFSFTLPESQIIKKVTESIEVLGLDLFTQFYKDPEQTQSLIQALQAFNHQLKVQNDFLELFVAIPVSRREKKIQPFIKLFCNIRGTAEEDLSQALITCVTINDIQDQIYSIFDNRIIIILKRFLEWLSSDISKITDPIFAEINEKDRVKEILACRARGDTLESISEVLGVTRERIRQIEAKVFRNINTQKCFRNLLNAVSAELDGETIITYADFQKVTTESEILWYLLRKEPSDEYVFDKKSDCFYLTSEFDPDSIYDLVSNLPKWIKESEREILLSDIEKKNNVPGKYLNLLFGRVYQQTGTIWHQGKMNRGSMYSFIVKHYFPNGIQIYDANEMARFKKYLREEFGEINCSENDRAFWGIIQRTCILYDRGVYIHPSKVAISDELVNRIEIYFVESGRTSMAYHELFDRFADELLTQANISNRYALQGVLRDRWGEKYEFFRDGISTKEGYKVTQEIESYIRSNSPVSKDMLRSTFSGITEAMLMQNIARIPSVILGDTATFIHSDQLNLTDNDYSIRNVIKTLTEDSPVTASKLLEALYHSHSDFLFRNDISTPNLLFGVLQYMFSDEFSFSRPYISSLNIENISKREVILSLLDGQESIDIADLVTLCEENHVSYQSTTLLISSMDDAFLRVDENTLISITCVPITDEKLDQIKNLLTDAIGAKGYLIIKAIDNYIFYPDLVYPWTPYLLCSIIDKYLADNFRLINNPTNRNISSDFIVDTRVGIDSYEDLVRSAIRTEHRREPFKDLANIVLWLVNEGFLAEKAVILKEDHDLFNSTSIRLVNRNIPKFITDNSFLYVDNFGNLIVQ</sequence>
<dbReference type="GO" id="GO:0003700">
    <property type="term" value="F:DNA-binding transcription factor activity"/>
    <property type="evidence" value="ECO:0007669"/>
    <property type="project" value="InterPro"/>
</dbReference>
<gene>
    <name evidence="3" type="ORF">ATC1_13920</name>
</gene>
<evidence type="ECO:0000259" key="2">
    <source>
        <dbReference type="Pfam" id="PF04545"/>
    </source>
</evidence>
<dbReference type="SUPFAM" id="SSF47789">
    <property type="entry name" value="C-terminal domain of RNA polymerase alpha subunit"/>
    <property type="match status" value="2"/>
</dbReference>
<dbReference type="InterPro" id="IPR013324">
    <property type="entry name" value="RNA_pol_sigma_r3/r4-like"/>
</dbReference>
<keyword evidence="4" id="KW-1185">Reference proteome</keyword>
<evidence type="ECO:0000259" key="1">
    <source>
        <dbReference type="Pfam" id="PF03118"/>
    </source>
</evidence>
<evidence type="ECO:0000313" key="4">
    <source>
        <dbReference type="Proteomes" id="UP000053370"/>
    </source>
</evidence>
<feature type="domain" description="RNA polymerase sigma-70 region 4" evidence="2">
    <location>
        <begin position="508"/>
        <end position="547"/>
    </location>
</feature>
<dbReference type="InterPro" id="IPR011260">
    <property type="entry name" value="RNAP_asu_C"/>
</dbReference>
<dbReference type="EMBL" id="DF968181">
    <property type="protein sequence ID" value="GAP40938.1"/>
    <property type="molecule type" value="Genomic_DNA"/>
</dbReference>
<dbReference type="Gene3D" id="1.10.150.20">
    <property type="entry name" value="5' to 3' exonuclease, C-terminal subdomain"/>
    <property type="match status" value="2"/>
</dbReference>
<dbReference type="InterPro" id="IPR036388">
    <property type="entry name" value="WH-like_DNA-bd_sf"/>
</dbReference>
<dbReference type="InterPro" id="IPR000943">
    <property type="entry name" value="RNA_pol_sigma70"/>
</dbReference>
<reference evidence="3" key="1">
    <citation type="journal article" date="2015" name="Genome Announc.">
        <title>Draft Genome Sequence of Anaerolineae Strain TC1, a Novel Isolate from a Methanogenic Wastewater Treatment System.</title>
        <authorList>
            <person name="Matsuura N."/>
            <person name="Tourlousse D.M."/>
            <person name="Sun L."/>
            <person name="Toyonaga M."/>
            <person name="Kuroda K."/>
            <person name="Ohashi A."/>
            <person name="Cruz R."/>
            <person name="Yamaguchi T."/>
            <person name="Sekiguchi Y."/>
        </authorList>
    </citation>
    <scope>NUCLEOTIDE SEQUENCE [LARGE SCALE GENOMIC DNA]</scope>
    <source>
        <strain evidence="3">TC1</strain>
    </source>
</reference>
<name>A0A0S7BKX7_9CHLR</name>
<dbReference type="STRING" id="1678840.ATC1_13920"/>
<feature type="domain" description="RNA polymerase alpha subunit C-terminal" evidence="1">
    <location>
        <begin position="246"/>
        <end position="300"/>
    </location>
</feature>